<evidence type="ECO:0000256" key="6">
    <source>
        <dbReference type="ARBA" id="ARBA00022605"/>
    </source>
</evidence>
<evidence type="ECO:0000256" key="15">
    <source>
        <dbReference type="HAMAP-Rule" id="MF_01690"/>
    </source>
</evidence>
<dbReference type="PANTHER" id="PTHR43808:SF31">
    <property type="entry name" value="N-ACETYL-L-CITRULLINE DEACETYLASE"/>
    <property type="match status" value="1"/>
</dbReference>
<feature type="active site" description="Proton acceptor" evidence="15">
    <location>
        <position position="139"/>
    </location>
</feature>
<feature type="domain" description="Peptidase M20 dimerisation" evidence="16">
    <location>
        <begin position="181"/>
        <end position="286"/>
    </location>
</feature>
<evidence type="ECO:0000256" key="8">
    <source>
        <dbReference type="ARBA" id="ARBA00022801"/>
    </source>
</evidence>
<evidence type="ECO:0000256" key="1">
    <source>
        <dbReference type="ARBA" id="ARBA00005130"/>
    </source>
</evidence>
<keyword evidence="6 15" id="KW-0028">Amino-acid biosynthesis</keyword>
<comment type="pathway">
    <text evidence="1 15">Amino-acid biosynthesis; L-lysine biosynthesis via DAP pathway; LL-2,6-diaminopimelate from (S)-tetrahydrodipicolinate (succinylase route): step 3/3.</text>
</comment>
<keyword evidence="8 15" id="KW-0378">Hydrolase</keyword>
<evidence type="ECO:0000256" key="11">
    <source>
        <dbReference type="ARBA" id="ARBA00023154"/>
    </source>
</evidence>
<dbReference type="HAMAP" id="MF_01690">
    <property type="entry name" value="DapE"/>
    <property type="match status" value="1"/>
</dbReference>
<feature type="binding site" evidence="15">
    <location>
        <position position="140"/>
    </location>
    <ligand>
        <name>Zn(2+)</name>
        <dbReference type="ChEBI" id="CHEBI:29105"/>
        <label>2</label>
    </ligand>
</feature>
<gene>
    <name evidence="15 17" type="primary">dapE</name>
    <name evidence="17" type="ORF">ACFPFW_05600</name>
</gene>
<evidence type="ECO:0000256" key="4">
    <source>
        <dbReference type="ARBA" id="ARBA00011921"/>
    </source>
</evidence>
<evidence type="ECO:0000256" key="9">
    <source>
        <dbReference type="ARBA" id="ARBA00022833"/>
    </source>
</evidence>
<dbReference type="GO" id="GO:0009014">
    <property type="term" value="F:succinyl-diaminopimelate desuccinylase activity"/>
    <property type="evidence" value="ECO:0007669"/>
    <property type="project" value="UniProtKB-EC"/>
</dbReference>
<sequence length="383" mass="41348">MTITTVELTQALIRCRSVTPDDNGALDVLSDVLRDAGFDVHLPVFSAPDTPDIRNLYARIGTGAPIFVFAGHTDVVPPGDEASWTAGAFSGEVRDGVLYGRGAVDMKGGVAAMTVAALRHIEKHGLENGSIAFLITGDEEGPAINGMVKLLEWAAERQERFDHCVLGEPSSRSELGDEVKIGRRGSQSGTLVVHGKQGHVAYPHKADNPIRRMLPILDTLLAPLDDGTAHFERSNLELTSVDVGNPTPNVIPAKATISFNVRFNDTYTLDTLKTLLSERVKQAAGPTRYELSFATRAASSFITEPGDFIQIIADSVEAETGRRPRLATGGGTSDARFIKDYCPVVEVGMTNATMHQVDERVSVAELDAVTRVYEQILARYFAS</sequence>
<name>A0ABV9Z188_9HYPH</name>
<keyword evidence="12 15" id="KW-0170">Cobalt</keyword>
<dbReference type="InterPro" id="IPR002933">
    <property type="entry name" value="Peptidase_M20"/>
</dbReference>
<comment type="subunit">
    <text evidence="3 15">Homodimer.</text>
</comment>
<comment type="similarity">
    <text evidence="2 15">Belongs to the peptidase M20A family. DapE subfamily.</text>
</comment>
<dbReference type="RefSeq" id="WP_114956981.1">
    <property type="nucleotide sequence ID" value="NZ_JBHSJF010000005.1"/>
</dbReference>
<dbReference type="Pfam" id="PF01546">
    <property type="entry name" value="Peptidase_M20"/>
    <property type="match status" value="1"/>
</dbReference>
<evidence type="ECO:0000256" key="12">
    <source>
        <dbReference type="ARBA" id="ARBA00023285"/>
    </source>
</evidence>
<dbReference type="NCBIfam" id="NF009557">
    <property type="entry name" value="PRK13009.1"/>
    <property type="match status" value="1"/>
</dbReference>
<dbReference type="InterPro" id="IPR005941">
    <property type="entry name" value="DapE_proteobac"/>
</dbReference>
<evidence type="ECO:0000256" key="2">
    <source>
        <dbReference type="ARBA" id="ARBA00006746"/>
    </source>
</evidence>
<keyword evidence="10 15" id="KW-0220">Diaminopimelate biosynthesis</keyword>
<dbReference type="InterPro" id="IPR011650">
    <property type="entry name" value="Peptidase_M20_dimer"/>
</dbReference>
<accession>A0ABV9Z188</accession>
<feature type="binding site" evidence="15">
    <location>
        <position position="72"/>
    </location>
    <ligand>
        <name>Zn(2+)</name>
        <dbReference type="ChEBI" id="CHEBI:29105"/>
        <label>1</label>
    </ligand>
</feature>
<feature type="binding site" evidence="15">
    <location>
        <position position="355"/>
    </location>
    <ligand>
        <name>Zn(2+)</name>
        <dbReference type="ChEBI" id="CHEBI:29105"/>
        <label>2</label>
    </ligand>
</feature>
<comment type="cofactor">
    <cofactor evidence="15">
        <name>Zn(2+)</name>
        <dbReference type="ChEBI" id="CHEBI:29105"/>
    </cofactor>
    <cofactor evidence="15">
        <name>Co(2+)</name>
        <dbReference type="ChEBI" id="CHEBI:48828"/>
    </cofactor>
    <text evidence="15">Binds 2 Zn(2+) or Co(2+) ions per subunit.</text>
</comment>
<proteinExistence type="inferred from homology"/>
<reference evidence="18" key="1">
    <citation type="journal article" date="2019" name="Int. J. Syst. Evol. Microbiol.">
        <title>The Global Catalogue of Microorganisms (GCM) 10K type strain sequencing project: providing services to taxonomists for standard genome sequencing and annotation.</title>
        <authorList>
            <consortium name="The Broad Institute Genomics Platform"/>
            <consortium name="The Broad Institute Genome Sequencing Center for Infectious Disease"/>
            <person name="Wu L."/>
            <person name="Ma J."/>
        </authorList>
    </citation>
    <scope>NUCLEOTIDE SEQUENCE [LARGE SCALE GENOMIC DNA]</scope>
    <source>
        <strain evidence="18">CGMCC 1.16444</strain>
    </source>
</reference>
<protein>
    <recommendedName>
        <fullName evidence="5 15">Succinyl-diaminopimelate desuccinylase</fullName>
        <shortName evidence="15">SDAP desuccinylase</shortName>
        <ecNumber evidence="4 15">3.5.1.18</ecNumber>
    </recommendedName>
    <alternativeName>
        <fullName evidence="13 15">N-succinyl-LL-2,6-diaminoheptanedioate amidohydrolase</fullName>
    </alternativeName>
</protein>
<dbReference type="SUPFAM" id="SSF55031">
    <property type="entry name" value="Bacterial exopeptidase dimerisation domain"/>
    <property type="match status" value="1"/>
</dbReference>
<dbReference type="NCBIfam" id="TIGR01246">
    <property type="entry name" value="dapE_proteo"/>
    <property type="match status" value="1"/>
</dbReference>
<dbReference type="Pfam" id="PF07687">
    <property type="entry name" value="M20_dimer"/>
    <property type="match status" value="1"/>
</dbReference>
<feature type="binding site" evidence="15">
    <location>
        <position position="168"/>
    </location>
    <ligand>
        <name>Zn(2+)</name>
        <dbReference type="ChEBI" id="CHEBI:29105"/>
        <label>1</label>
    </ligand>
</feature>
<dbReference type="InterPro" id="IPR001261">
    <property type="entry name" value="ArgE/DapE_CS"/>
</dbReference>
<dbReference type="PROSITE" id="PS00759">
    <property type="entry name" value="ARGE_DAPE_CPG2_2"/>
    <property type="match status" value="1"/>
</dbReference>
<comment type="catalytic activity">
    <reaction evidence="14 15">
        <text>N-succinyl-(2S,6S)-2,6-diaminopimelate + H2O = (2S,6S)-2,6-diaminopimelate + succinate</text>
        <dbReference type="Rhea" id="RHEA:22608"/>
        <dbReference type="ChEBI" id="CHEBI:15377"/>
        <dbReference type="ChEBI" id="CHEBI:30031"/>
        <dbReference type="ChEBI" id="CHEBI:57609"/>
        <dbReference type="ChEBI" id="CHEBI:58087"/>
        <dbReference type="EC" id="3.5.1.18"/>
    </reaction>
</comment>
<dbReference type="EMBL" id="JBHSJF010000005">
    <property type="protein sequence ID" value="MFC5067488.1"/>
    <property type="molecule type" value="Genomic_DNA"/>
</dbReference>
<dbReference type="Proteomes" id="UP001595796">
    <property type="component" value="Unassembled WGS sequence"/>
</dbReference>
<dbReference type="PANTHER" id="PTHR43808">
    <property type="entry name" value="ACETYLORNITHINE DEACETYLASE"/>
    <property type="match status" value="1"/>
</dbReference>
<keyword evidence="18" id="KW-1185">Reference proteome</keyword>
<keyword evidence="9 15" id="KW-0862">Zinc</keyword>
<feature type="active site" evidence="15">
    <location>
        <position position="74"/>
    </location>
</feature>
<evidence type="ECO:0000256" key="14">
    <source>
        <dbReference type="ARBA" id="ARBA00051301"/>
    </source>
</evidence>
<evidence type="ECO:0000256" key="13">
    <source>
        <dbReference type="ARBA" id="ARBA00031891"/>
    </source>
</evidence>
<feature type="binding site" evidence="15">
    <location>
        <position position="105"/>
    </location>
    <ligand>
        <name>Zn(2+)</name>
        <dbReference type="ChEBI" id="CHEBI:29105"/>
        <label>1</label>
    </ligand>
</feature>
<dbReference type="InterPro" id="IPR036264">
    <property type="entry name" value="Bact_exopeptidase_dim_dom"/>
</dbReference>
<keyword evidence="11 15" id="KW-0457">Lysine biosynthesis</keyword>
<dbReference type="SUPFAM" id="SSF53187">
    <property type="entry name" value="Zn-dependent exopeptidases"/>
    <property type="match status" value="1"/>
</dbReference>
<comment type="function">
    <text evidence="15">Catalyzes the hydrolysis of N-succinyl-L,L-diaminopimelic acid (SDAP), forming succinate and LL-2,6-diaminopimelate (DAP), an intermediate involved in the bacterial biosynthesis of lysine and meso-diaminopimelic acid, an essential component of bacterial cell walls.</text>
</comment>
<feature type="binding site" evidence="15">
    <location>
        <position position="105"/>
    </location>
    <ligand>
        <name>Zn(2+)</name>
        <dbReference type="ChEBI" id="CHEBI:29105"/>
        <label>2</label>
    </ligand>
</feature>
<evidence type="ECO:0000313" key="18">
    <source>
        <dbReference type="Proteomes" id="UP001595796"/>
    </source>
</evidence>
<keyword evidence="7 15" id="KW-0479">Metal-binding</keyword>
<evidence type="ECO:0000256" key="5">
    <source>
        <dbReference type="ARBA" id="ARBA00022391"/>
    </source>
</evidence>
<evidence type="ECO:0000256" key="7">
    <source>
        <dbReference type="ARBA" id="ARBA00022723"/>
    </source>
</evidence>
<evidence type="ECO:0000256" key="10">
    <source>
        <dbReference type="ARBA" id="ARBA00022915"/>
    </source>
</evidence>
<evidence type="ECO:0000259" key="16">
    <source>
        <dbReference type="Pfam" id="PF07687"/>
    </source>
</evidence>
<dbReference type="InterPro" id="IPR050072">
    <property type="entry name" value="Peptidase_M20A"/>
</dbReference>
<dbReference type="Gene3D" id="3.40.630.10">
    <property type="entry name" value="Zn peptidases"/>
    <property type="match status" value="2"/>
</dbReference>
<dbReference type="EC" id="3.5.1.18" evidence="4 15"/>
<evidence type="ECO:0000256" key="3">
    <source>
        <dbReference type="ARBA" id="ARBA00011738"/>
    </source>
</evidence>
<dbReference type="CDD" id="cd03891">
    <property type="entry name" value="M20_DapE_proteobac"/>
    <property type="match status" value="1"/>
</dbReference>
<evidence type="ECO:0000313" key="17">
    <source>
        <dbReference type="EMBL" id="MFC5067488.1"/>
    </source>
</evidence>
<comment type="caution">
    <text evidence="17">The sequence shown here is derived from an EMBL/GenBank/DDBJ whole genome shotgun (WGS) entry which is preliminary data.</text>
</comment>
<organism evidence="17 18">
    <name type="scientific">Flaviflagellibacter deserti</name>
    <dbReference type="NCBI Taxonomy" id="2267266"/>
    <lineage>
        <taxon>Bacteria</taxon>
        <taxon>Pseudomonadati</taxon>
        <taxon>Pseudomonadota</taxon>
        <taxon>Alphaproteobacteria</taxon>
        <taxon>Hyphomicrobiales</taxon>
        <taxon>Flaviflagellibacter</taxon>
    </lineage>
</organism>